<proteinExistence type="predicted"/>
<dbReference type="RefSeq" id="WP_127488917.1">
    <property type="nucleotide sequence ID" value="NZ_JAUMKJ010000108.1"/>
</dbReference>
<protein>
    <submittedName>
        <fullName evidence="1">Uncharacterized protein</fullName>
    </submittedName>
</protein>
<keyword evidence="2" id="KW-1185">Reference proteome</keyword>
<accession>A0ABT8VMD1</accession>
<gene>
    <name evidence="1" type="ORF">Q3C12_34730</name>
</gene>
<sequence length="155" mass="18048">MNKVDGKQLKEQMWEAELDRRKFEQYRKWVAADGGEVTEEDFEDSRTEFSILHESEFLRNVVKIVTEHKLTGKFGCSLDQRFLSLATGVSERLFADLIEKEDDESIRSIISATVGEFEFSRRALDYYGISFFLTITGNASDMYDLGEGYYYFNHC</sequence>
<dbReference type="Proteomes" id="UP001168883">
    <property type="component" value="Unassembled WGS sequence"/>
</dbReference>
<dbReference type="EMBL" id="JAUMKJ010000108">
    <property type="protein sequence ID" value="MDO3682153.1"/>
    <property type="molecule type" value="Genomic_DNA"/>
</dbReference>
<name>A0ABT8VMD1_9BACL</name>
<comment type="caution">
    <text evidence="1">The sequence shown here is derived from an EMBL/GenBank/DDBJ whole genome shotgun (WGS) entry which is preliminary data.</text>
</comment>
<organism evidence="1 2">
    <name type="scientific">Paenibacillus ehimensis</name>
    <dbReference type="NCBI Taxonomy" id="79264"/>
    <lineage>
        <taxon>Bacteria</taxon>
        <taxon>Bacillati</taxon>
        <taxon>Bacillota</taxon>
        <taxon>Bacilli</taxon>
        <taxon>Bacillales</taxon>
        <taxon>Paenibacillaceae</taxon>
        <taxon>Paenibacillus</taxon>
    </lineage>
</organism>
<reference evidence="1" key="1">
    <citation type="submission" date="2023-07" db="EMBL/GenBank/DDBJ databases">
        <authorList>
            <person name="Aktuganov G."/>
            <person name="Boyko T."/>
            <person name="Delegan Y."/>
            <person name="Galimzianova N."/>
            <person name="Gilvanova E."/>
            <person name="Korobov V."/>
            <person name="Kuzmina L."/>
            <person name="Melentiev A."/>
            <person name="Milman P."/>
            <person name="Ryabova A."/>
            <person name="Stupak E."/>
            <person name="Yasakov T."/>
            <person name="Zharikova N."/>
            <person name="Zhurenko E."/>
        </authorList>
    </citation>
    <scope>NUCLEOTIDE SEQUENCE</scope>
    <source>
        <strain evidence="1">IB-739</strain>
    </source>
</reference>
<evidence type="ECO:0000313" key="2">
    <source>
        <dbReference type="Proteomes" id="UP001168883"/>
    </source>
</evidence>
<evidence type="ECO:0000313" key="1">
    <source>
        <dbReference type="EMBL" id="MDO3682153.1"/>
    </source>
</evidence>